<dbReference type="InterPro" id="IPR035965">
    <property type="entry name" value="PAS-like_dom_sf"/>
</dbReference>
<keyword evidence="13" id="KW-0472">Membrane</keyword>
<dbReference type="InterPro" id="IPR004358">
    <property type="entry name" value="Sig_transdc_His_kin-like_C"/>
</dbReference>
<evidence type="ECO:0000256" key="15">
    <source>
        <dbReference type="ARBA" id="ARBA00068150"/>
    </source>
</evidence>
<dbReference type="CDD" id="cd00082">
    <property type="entry name" value="HisKA"/>
    <property type="match status" value="1"/>
</dbReference>
<evidence type="ECO:0000256" key="9">
    <source>
        <dbReference type="ARBA" id="ARBA00022777"/>
    </source>
</evidence>
<evidence type="ECO:0000256" key="6">
    <source>
        <dbReference type="ARBA" id="ARBA00022679"/>
    </source>
</evidence>
<dbReference type="SMART" id="SM00387">
    <property type="entry name" value="HATPase_c"/>
    <property type="match status" value="1"/>
</dbReference>
<comment type="subunit">
    <text evidence="14">At low DSF concentrations, interacts with RpfF.</text>
</comment>
<dbReference type="EC" id="2.7.13.3" evidence="3"/>
<dbReference type="KEGG" id="snep:Enr13x_69540"/>
<evidence type="ECO:0000313" key="26">
    <source>
        <dbReference type="Proteomes" id="UP000319004"/>
    </source>
</evidence>
<feature type="domain" description="HPt" evidence="24">
    <location>
        <begin position="879"/>
        <end position="976"/>
    </location>
</feature>
<protein>
    <recommendedName>
        <fullName evidence="15">Sensory/regulatory protein RpfC</fullName>
        <ecNumber evidence="3">2.7.13.3</ecNumber>
    </recommendedName>
</protein>
<keyword evidence="6 25" id="KW-0808">Transferase</keyword>
<dbReference type="PROSITE" id="PS50894">
    <property type="entry name" value="HPT"/>
    <property type="match status" value="1"/>
</dbReference>
<dbReference type="GO" id="GO:0005524">
    <property type="term" value="F:ATP binding"/>
    <property type="evidence" value="ECO:0007669"/>
    <property type="project" value="UniProtKB-KW"/>
</dbReference>
<evidence type="ECO:0000256" key="1">
    <source>
        <dbReference type="ARBA" id="ARBA00000085"/>
    </source>
</evidence>
<evidence type="ECO:0000256" key="10">
    <source>
        <dbReference type="ARBA" id="ARBA00022840"/>
    </source>
</evidence>
<dbReference type="InterPro" id="IPR008207">
    <property type="entry name" value="Sig_transdc_His_kin_Hpt_dom"/>
</dbReference>
<dbReference type="Gene3D" id="1.10.287.130">
    <property type="match status" value="1"/>
</dbReference>
<evidence type="ECO:0000256" key="4">
    <source>
        <dbReference type="ARBA" id="ARBA00022475"/>
    </source>
</evidence>
<proteinExistence type="predicted"/>
<evidence type="ECO:0000256" key="14">
    <source>
        <dbReference type="ARBA" id="ARBA00064003"/>
    </source>
</evidence>
<dbReference type="Pfam" id="PF08448">
    <property type="entry name" value="PAS_4"/>
    <property type="match status" value="2"/>
</dbReference>
<dbReference type="PANTHER" id="PTHR45339">
    <property type="entry name" value="HYBRID SIGNAL TRANSDUCTION HISTIDINE KINASE J"/>
    <property type="match status" value="1"/>
</dbReference>
<feature type="region of interest" description="Disordered" evidence="19">
    <location>
        <begin position="815"/>
        <end position="861"/>
    </location>
</feature>
<dbReference type="Pfam" id="PF01627">
    <property type="entry name" value="Hpt"/>
    <property type="match status" value="1"/>
</dbReference>
<keyword evidence="10" id="KW-0067">ATP-binding</keyword>
<dbReference type="AlphaFoldDB" id="A0A518I1R4"/>
<dbReference type="InterPro" id="IPR000700">
    <property type="entry name" value="PAS-assoc_C"/>
</dbReference>
<dbReference type="SMART" id="SM00388">
    <property type="entry name" value="HisKA"/>
    <property type="match status" value="1"/>
</dbReference>
<dbReference type="PRINTS" id="PR00344">
    <property type="entry name" value="BCTRLSENSOR"/>
</dbReference>
<feature type="domain" description="PAS" evidence="22">
    <location>
        <begin position="30"/>
        <end position="100"/>
    </location>
</feature>
<evidence type="ECO:0000256" key="13">
    <source>
        <dbReference type="ARBA" id="ARBA00023136"/>
    </source>
</evidence>
<dbReference type="FunFam" id="1.10.287.130:FF:000002">
    <property type="entry name" value="Two-component osmosensing histidine kinase"/>
    <property type="match status" value="1"/>
</dbReference>
<dbReference type="EMBL" id="CP037423">
    <property type="protein sequence ID" value="QDV47045.1"/>
    <property type="molecule type" value="Genomic_DNA"/>
</dbReference>
<dbReference type="SMART" id="SM00091">
    <property type="entry name" value="PAS"/>
    <property type="match status" value="2"/>
</dbReference>
<dbReference type="PROSITE" id="PS50113">
    <property type="entry name" value="PAC"/>
    <property type="match status" value="1"/>
</dbReference>
<feature type="domain" description="Response regulatory" evidence="21">
    <location>
        <begin position="545"/>
        <end position="666"/>
    </location>
</feature>
<keyword evidence="8" id="KW-0547">Nucleotide-binding</keyword>
<organism evidence="25 26">
    <name type="scientific">Stieleria neptunia</name>
    <dbReference type="NCBI Taxonomy" id="2527979"/>
    <lineage>
        <taxon>Bacteria</taxon>
        <taxon>Pseudomonadati</taxon>
        <taxon>Planctomycetota</taxon>
        <taxon>Planctomycetia</taxon>
        <taxon>Pirellulales</taxon>
        <taxon>Pirellulaceae</taxon>
        <taxon>Stieleria</taxon>
    </lineage>
</organism>
<name>A0A518I1R4_9BACT</name>
<evidence type="ECO:0000256" key="19">
    <source>
        <dbReference type="SAM" id="MobiDB-lite"/>
    </source>
</evidence>
<feature type="domain" description="PAS" evidence="22">
    <location>
        <begin position="156"/>
        <end position="226"/>
    </location>
</feature>
<feature type="coiled-coil region" evidence="18">
    <location>
        <begin position="274"/>
        <end position="301"/>
    </location>
</feature>
<evidence type="ECO:0000259" key="20">
    <source>
        <dbReference type="PROSITE" id="PS50109"/>
    </source>
</evidence>
<dbReference type="PROSITE" id="PS50109">
    <property type="entry name" value="HIS_KIN"/>
    <property type="match status" value="1"/>
</dbReference>
<dbReference type="InterPro" id="IPR000014">
    <property type="entry name" value="PAS"/>
</dbReference>
<dbReference type="SUPFAM" id="SSF55874">
    <property type="entry name" value="ATPase domain of HSP90 chaperone/DNA topoisomerase II/histidine kinase"/>
    <property type="match status" value="1"/>
</dbReference>
<feature type="modified residue" description="4-aspartylphosphate" evidence="17">
    <location>
        <position position="599"/>
    </location>
</feature>
<evidence type="ECO:0000256" key="16">
    <source>
        <dbReference type="PROSITE-ProRule" id="PRU00110"/>
    </source>
</evidence>
<evidence type="ECO:0000256" key="5">
    <source>
        <dbReference type="ARBA" id="ARBA00022553"/>
    </source>
</evidence>
<dbReference type="Proteomes" id="UP000319004">
    <property type="component" value="Chromosome"/>
</dbReference>
<dbReference type="InterPro" id="IPR005467">
    <property type="entry name" value="His_kinase_dom"/>
</dbReference>
<dbReference type="CDD" id="cd16922">
    <property type="entry name" value="HATPase_EvgS-ArcB-TorS-like"/>
    <property type="match status" value="1"/>
</dbReference>
<dbReference type="InterPro" id="IPR011006">
    <property type="entry name" value="CheY-like_superfamily"/>
</dbReference>
<evidence type="ECO:0000256" key="12">
    <source>
        <dbReference type="ARBA" id="ARBA00023012"/>
    </source>
</evidence>
<dbReference type="PANTHER" id="PTHR45339:SF1">
    <property type="entry name" value="HYBRID SIGNAL TRANSDUCTION HISTIDINE KINASE J"/>
    <property type="match status" value="1"/>
</dbReference>
<dbReference type="NCBIfam" id="TIGR00229">
    <property type="entry name" value="sensory_box"/>
    <property type="match status" value="2"/>
</dbReference>
<dbReference type="Pfam" id="PF02518">
    <property type="entry name" value="HATPase_c"/>
    <property type="match status" value="1"/>
</dbReference>
<dbReference type="Gene3D" id="1.20.120.160">
    <property type="entry name" value="HPT domain"/>
    <property type="match status" value="1"/>
</dbReference>
<dbReference type="Gene3D" id="3.30.450.20">
    <property type="entry name" value="PAS domain"/>
    <property type="match status" value="2"/>
</dbReference>
<dbReference type="InterPro" id="IPR036890">
    <property type="entry name" value="HATPase_C_sf"/>
</dbReference>
<evidence type="ECO:0000256" key="17">
    <source>
        <dbReference type="PROSITE-ProRule" id="PRU00169"/>
    </source>
</evidence>
<feature type="compositionally biased region" description="Low complexity" evidence="19">
    <location>
        <begin position="844"/>
        <end position="861"/>
    </location>
</feature>
<dbReference type="CDD" id="cd00088">
    <property type="entry name" value="HPT"/>
    <property type="match status" value="1"/>
</dbReference>
<dbReference type="Pfam" id="PF00512">
    <property type="entry name" value="HisKA"/>
    <property type="match status" value="1"/>
</dbReference>
<keyword evidence="11" id="KW-1133">Transmembrane helix</keyword>
<dbReference type="InterPro" id="IPR013656">
    <property type="entry name" value="PAS_4"/>
</dbReference>
<keyword evidence="4" id="KW-1003">Cell membrane</keyword>
<dbReference type="OrthoDB" id="9762493at2"/>
<evidence type="ECO:0000256" key="18">
    <source>
        <dbReference type="SAM" id="Coils"/>
    </source>
</evidence>
<dbReference type="SUPFAM" id="SSF47226">
    <property type="entry name" value="Histidine-containing phosphotransfer domain, HPT domain"/>
    <property type="match status" value="1"/>
</dbReference>
<reference evidence="25 26" key="1">
    <citation type="submission" date="2019-03" db="EMBL/GenBank/DDBJ databases">
        <title>Deep-cultivation of Planctomycetes and their phenomic and genomic characterization uncovers novel biology.</title>
        <authorList>
            <person name="Wiegand S."/>
            <person name="Jogler M."/>
            <person name="Boedeker C."/>
            <person name="Pinto D."/>
            <person name="Vollmers J."/>
            <person name="Rivas-Marin E."/>
            <person name="Kohn T."/>
            <person name="Peeters S.H."/>
            <person name="Heuer A."/>
            <person name="Rast P."/>
            <person name="Oberbeckmann S."/>
            <person name="Bunk B."/>
            <person name="Jeske O."/>
            <person name="Meyerdierks A."/>
            <person name="Storesund J.E."/>
            <person name="Kallscheuer N."/>
            <person name="Luecker S."/>
            <person name="Lage O.M."/>
            <person name="Pohl T."/>
            <person name="Merkel B.J."/>
            <person name="Hornburger P."/>
            <person name="Mueller R.-W."/>
            <person name="Bruemmer F."/>
            <person name="Labrenz M."/>
            <person name="Spormann A.M."/>
            <person name="Op den Camp H."/>
            <person name="Overmann J."/>
            <person name="Amann R."/>
            <person name="Jetten M.S.M."/>
            <person name="Mascher T."/>
            <person name="Medema M.H."/>
            <person name="Devos D.P."/>
            <person name="Kaster A.-K."/>
            <person name="Ovreas L."/>
            <person name="Rohde M."/>
            <person name="Galperin M.Y."/>
            <person name="Jogler C."/>
        </authorList>
    </citation>
    <scope>NUCLEOTIDE SEQUENCE [LARGE SCALE GENOMIC DNA]</scope>
    <source>
        <strain evidence="25 26">Enr13</strain>
    </source>
</reference>
<gene>
    <name evidence="25" type="primary">barA_6</name>
    <name evidence="25" type="ORF">Enr13x_69540</name>
</gene>
<evidence type="ECO:0000259" key="23">
    <source>
        <dbReference type="PROSITE" id="PS50113"/>
    </source>
</evidence>
<comment type="catalytic activity">
    <reaction evidence="1">
        <text>ATP + protein L-histidine = ADP + protein N-phospho-L-histidine.</text>
        <dbReference type="EC" id="2.7.13.3"/>
    </reaction>
</comment>
<keyword evidence="9 25" id="KW-0418">Kinase</keyword>
<keyword evidence="26" id="KW-1185">Reference proteome</keyword>
<keyword evidence="12" id="KW-0902">Two-component regulatory system</keyword>
<dbReference type="SUPFAM" id="SSF55785">
    <property type="entry name" value="PYP-like sensor domain (PAS domain)"/>
    <property type="match status" value="2"/>
</dbReference>
<dbReference type="Pfam" id="PF00072">
    <property type="entry name" value="Response_reg"/>
    <property type="match status" value="2"/>
</dbReference>
<keyword evidence="7" id="KW-0812">Transmembrane</keyword>
<feature type="region of interest" description="Disordered" evidence="19">
    <location>
        <begin position="1"/>
        <end position="21"/>
    </location>
</feature>
<evidence type="ECO:0000256" key="3">
    <source>
        <dbReference type="ARBA" id="ARBA00012438"/>
    </source>
</evidence>
<evidence type="ECO:0000313" key="25">
    <source>
        <dbReference type="EMBL" id="QDV47045.1"/>
    </source>
</evidence>
<dbReference type="PROSITE" id="PS50112">
    <property type="entry name" value="PAS"/>
    <property type="match status" value="2"/>
</dbReference>
<keyword evidence="5 17" id="KW-0597">Phosphoprotein</keyword>
<feature type="domain" description="Histidine kinase" evidence="20">
    <location>
        <begin position="301"/>
        <end position="526"/>
    </location>
</feature>
<sequence length="978" mass="106837">MADLHGIETDEPAPDDSGSDVLDSLAPNHSLAAYESLVNTLPLSLLIKDTDGRRLFANETYLKTRGCTLEDVLGKRDDELFPPDIARAYMKDDQEVIRTGESLHSVEESVDKFGQRQWIERIKSPVLDAHQRVIGIQLIFWDVTDRHLAESELKYERYLLTALLENIPDSIYFKDPDSRFVRISEAMARKFGLASAEVIGKTDADIFTETHAAAAREDELRIMQTREPVVDLVERETWPDRDDTWCMSTKMPLTEDDDERVIGTFGISRDITELIKYEEALRKARDEADAANRAKSDFLANMSHEIRTPMNAIIGMSELLAQTKLNSEQLDYINLVRDSAESLLLLLNEILDFSKIESRKLKLESIPFSLRDLIQRTSQSLAIRAAKKTIELACRVAPDLPDRWIGDPGRLRQVMLNLIGNAIKFTDEGEVLVEVCAGEAGPDAPPNHLPLRFSVTDTGIGIPKEKHASILDPFTQADESTTRRFGGTGLGLAISKELVQLMHGELQLESQPGRGTTFYFTAFFPLAGDQTVDREGDLGSLAELPVLVVDDNATNLRILKEILTNWRLTPTLAAGGASALQAVADAAQGGQPFQLAILDCMMPEMDGFELATQLRSQFSSEQLKLIMLSSSSSGDALQRCQDIGIARYLTKPAVQSELLDTILQVMQRKRAAKIDPRANLPECLPMRVLVAEDGLANQHVAVGMLRASGHQPIVVSDGREAVARYESEPFDMILMDMHMPVMDGIDATKAIRAHERVTGRHIPIIALTAAAMKEDAEACAQSGMDGYLTKPIHQRRLQETMARFAPETSVLAASGNAAAAKPDPGGPNEPAATDPPRQPPATPQPTAASDADGTGSSDSGSVAFHTIDLQAAASRIPGGSRGLARLAEVFIAECTGLLQVLNDSIPDGDPVVVARSAHTLKGSASLFFAEAVRETALRIETKARDNDLAATVTDLAQLNTAAGAMLAELNQLLQSHPD</sequence>
<dbReference type="InterPro" id="IPR003661">
    <property type="entry name" value="HisK_dim/P_dom"/>
</dbReference>
<feature type="domain" description="Response regulatory" evidence="21">
    <location>
        <begin position="687"/>
        <end position="805"/>
    </location>
</feature>
<dbReference type="SUPFAM" id="SSF52172">
    <property type="entry name" value="CheY-like"/>
    <property type="match status" value="2"/>
</dbReference>
<dbReference type="RefSeq" id="WP_145391143.1">
    <property type="nucleotide sequence ID" value="NZ_CP037423.1"/>
</dbReference>
<evidence type="ECO:0000256" key="8">
    <source>
        <dbReference type="ARBA" id="ARBA00022741"/>
    </source>
</evidence>
<comment type="subcellular location">
    <subcellularLocation>
        <location evidence="2">Cell membrane</location>
        <topology evidence="2">Multi-pass membrane protein</topology>
    </subcellularLocation>
</comment>
<evidence type="ECO:0000256" key="11">
    <source>
        <dbReference type="ARBA" id="ARBA00022989"/>
    </source>
</evidence>
<evidence type="ECO:0000256" key="2">
    <source>
        <dbReference type="ARBA" id="ARBA00004651"/>
    </source>
</evidence>
<dbReference type="InterPro" id="IPR036641">
    <property type="entry name" value="HPT_dom_sf"/>
</dbReference>
<dbReference type="Gene3D" id="3.40.50.2300">
    <property type="match status" value="2"/>
</dbReference>
<dbReference type="GO" id="GO:0000155">
    <property type="term" value="F:phosphorelay sensor kinase activity"/>
    <property type="evidence" value="ECO:0007669"/>
    <property type="project" value="InterPro"/>
</dbReference>
<feature type="domain" description="PAC" evidence="23">
    <location>
        <begin position="216"/>
        <end position="283"/>
    </location>
</feature>
<dbReference type="InterPro" id="IPR003594">
    <property type="entry name" value="HATPase_dom"/>
</dbReference>
<dbReference type="InterPro" id="IPR001789">
    <property type="entry name" value="Sig_transdc_resp-reg_receiver"/>
</dbReference>
<evidence type="ECO:0000259" key="22">
    <source>
        <dbReference type="PROSITE" id="PS50112"/>
    </source>
</evidence>
<dbReference type="GO" id="GO:0005886">
    <property type="term" value="C:plasma membrane"/>
    <property type="evidence" value="ECO:0007669"/>
    <property type="project" value="UniProtKB-SubCell"/>
</dbReference>
<feature type="modified residue" description="Phosphohistidine" evidence="16">
    <location>
        <position position="918"/>
    </location>
</feature>
<accession>A0A518I1R4</accession>
<evidence type="ECO:0000259" key="21">
    <source>
        <dbReference type="PROSITE" id="PS50110"/>
    </source>
</evidence>
<feature type="compositionally biased region" description="Acidic residues" evidence="19">
    <location>
        <begin position="9"/>
        <end position="18"/>
    </location>
</feature>
<dbReference type="FunFam" id="3.30.565.10:FF:000010">
    <property type="entry name" value="Sensor histidine kinase RcsC"/>
    <property type="match status" value="1"/>
</dbReference>
<dbReference type="InterPro" id="IPR036097">
    <property type="entry name" value="HisK_dim/P_sf"/>
</dbReference>
<keyword evidence="18" id="KW-0175">Coiled coil</keyword>
<dbReference type="PROSITE" id="PS50110">
    <property type="entry name" value="RESPONSE_REGULATORY"/>
    <property type="match status" value="2"/>
</dbReference>
<dbReference type="SMART" id="SM00448">
    <property type="entry name" value="REC"/>
    <property type="match status" value="2"/>
</dbReference>
<dbReference type="CDD" id="cd00130">
    <property type="entry name" value="PAS"/>
    <property type="match status" value="2"/>
</dbReference>
<dbReference type="SUPFAM" id="SSF47384">
    <property type="entry name" value="Homodimeric domain of signal transducing histidine kinase"/>
    <property type="match status" value="1"/>
</dbReference>
<feature type="modified residue" description="4-aspartylphosphate" evidence="17">
    <location>
        <position position="736"/>
    </location>
</feature>
<evidence type="ECO:0000256" key="7">
    <source>
        <dbReference type="ARBA" id="ARBA00022692"/>
    </source>
</evidence>
<dbReference type="Gene3D" id="3.30.565.10">
    <property type="entry name" value="Histidine kinase-like ATPase, C-terminal domain"/>
    <property type="match status" value="1"/>
</dbReference>
<dbReference type="CDD" id="cd17546">
    <property type="entry name" value="REC_hyHK_CKI1_RcsC-like"/>
    <property type="match status" value="2"/>
</dbReference>
<evidence type="ECO:0000259" key="24">
    <source>
        <dbReference type="PROSITE" id="PS50894"/>
    </source>
</evidence>